<keyword evidence="1" id="KW-0812">Transmembrane</keyword>
<dbReference type="RefSeq" id="WP_408073942.1">
    <property type="nucleotide sequence ID" value="NZ_JBELQB010000003.1"/>
</dbReference>
<keyword evidence="1" id="KW-0472">Membrane</keyword>
<keyword evidence="1" id="KW-1133">Transmembrane helix</keyword>
<evidence type="ECO:0000313" key="2">
    <source>
        <dbReference type="EMBL" id="MFL9836915.1"/>
    </source>
</evidence>
<gene>
    <name evidence="2" type="ORF">ABS768_05350</name>
</gene>
<feature type="transmembrane region" description="Helical" evidence="1">
    <location>
        <begin position="42"/>
        <end position="59"/>
    </location>
</feature>
<evidence type="ECO:0000256" key="1">
    <source>
        <dbReference type="SAM" id="Phobius"/>
    </source>
</evidence>
<protein>
    <submittedName>
        <fullName evidence="2">Uncharacterized protein</fullName>
    </submittedName>
</protein>
<dbReference type="EMBL" id="JBELQB010000003">
    <property type="protein sequence ID" value="MFL9836915.1"/>
    <property type="molecule type" value="Genomic_DNA"/>
</dbReference>
<comment type="caution">
    <text evidence="2">The sequence shown here is derived from an EMBL/GenBank/DDBJ whole genome shotgun (WGS) entry which is preliminary data.</text>
</comment>
<reference evidence="2 3" key="1">
    <citation type="submission" date="2024-06" db="EMBL/GenBank/DDBJ databases">
        <authorList>
            <person name="Kaempfer P."/>
            <person name="Viver T."/>
        </authorList>
    </citation>
    <scope>NUCLEOTIDE SEQUENCE [LARGE SCALE GENOMIC DNA]</scope>
    <source>
        <strain evidence="2 3">ST-75</strain>
    </source>
</reference>
<keyword evidence="3" id="KW-1185">Reference proteome</keyword>
<dbReference type="Proteomes" id="UP001629059">
    <property type="component" value="Unassembled WGS sequence"/>
</dbReference>
<accession>A0ABW8YC64</accession>
<evidence type="ECO:0000313" key="3">
    <source>
        <dbReference type="Proteomes" id="UP001629059"/>
    </source>
</evidence>
<organism evidence="2 3">
    <name type="scientific">Flavobacterium rhizophilum</name>
    <dbReference type="NCBI Taxonomy" id="3163296"/>
    <lineage>
        <taxon>Bacteria</taxon>
        <taxon>Pseudomonadati</taxon>
        <taxon>Bacteroidota</taxon>
        <taxon>Flavobacteriia</taxon>
        <taxon>Flavobacteriales</taxon>
        <taxon>Flavobacteriaceae</taxon>
        <taxon>Flavobacterium</taxon>
    </lineage>
</organism>
<proteinExistence type="predicted"/>
<name>A0ABW8YC64_9FLAO</name>
<sequence>MSIFIAMKKQMAITTLVLVLLKFTYNIYSIVYNVQQPLLERYFNYAILFIIFYYGFTGAKKHKIKA</sequence>